<accession>A0A931A6B4</accession>
<dbReference type="AlphaFoldDB" id="A0A931A6B4"/>
<name>A0A931A6B4_9ACTN</name>
<protein>
    <submittedName>
        <fullName evidence="2">Uncharacterized protein</fullName>
    </submittedName>
</protein>
<gene>
    <name evidence="2" type="ORF">ITP53_00155</name>
</gene>
<dbReference type="Proteomes" id="UP000605361">
    <property type="component" value="Unassembled WGS sequence"/>
</dbReference>
<comment type="caution">
    <text evidence="2">The sequence shown here is derived from an EMBL/GenBank/DDBJ whole genome shotgun (WGS) entry which is preliminary data.</text>
</comment>
<feature type="region of interest" description="Disordered" evidence="1">
    <location>
        <begin position="115"/>
        <end position="157"/>
    </location>
</feature>
<evidence type="ECO:0000256" key="1">
    <source>
        <dbReference type="SAM" id="MobiDB-lite"/>
    </source>
</evidence>
<evidence type="ECO:0000313" key="3">
    <source>
        <dbReference type="Proteomes" id="UP000605361"/>
    </source>
</evidence>
<proteinExistence type="predicted"/>
<keyword evidence="3" id="KW-1185">Reference proteome</keyword>
<evidence type="ECO:0000313" key="2">
    <source>
        <dbReference type="EMBL" id="MBF8184184.1"/>
    </source>
</evidence>
<organism evidence="2 3">
    <name type="scientific">Nonomuraea cypriaca</name>
    <dbReference type="NCBI Taxonomy" id="1187855"/>
    <lineage>
        <taxon>Bacteria</taxon>
        <taxon>Bacillati</taxon>
        <taxon>Actinomycetota</taxon>
        <taxon>Actinomycetes</taxon>
        <taxon>Streptosporangiales</taxon>
        <taxon>Streptosporangiaceae</taxon>
        <taxon>Nonomuraea</taxon>
    </lineage>
</organism>
<reference evidence="2" key="1">
    <citation type="submission" date="2020-11" db="EMBL/GenBank/DDBJ databases">
        <title>Whole-genome analyses of Nonomuraea sp. K274.</title>
        <authorList>
            <person name="Veyisoglu A."/>
        </authorList>
    </citation>
    <scope>NUCLEOTIDE SEQUENCE</scope>
    <source>
        <strain evidence="2">K274</strain>
    </source>
</reference>
<dbReference type="RefSeq" id="WP_195893176.1">
    <property type="nucleotide sequence ID" value="NZ_JADOGI010000001.1"/>
</dbReference>
<sequence>MFDEIVARYQDILGDLDAFAYTVTLPDSGVLATEDAVRRLGFDPSALRGHGKVHSPGTLHLYQTGAGIVTLDWTNPGEDRQEVTNRLAGTGFQHWYVSFDIEGNTSMYVRYGETEGDLDHPGPSDIPFSQRADRLGPLSKYRDCPRPVTTARWQRPR</sequence>
<dbReference type="EMBL" id="JADOGI010000001">
    <property type="protein sequence ID" value="MBF8184184.1"/>
    <property type="molecule type" value="Genomic_DNA"/>
</dbReference>